<sequence>MAAANAKILVVGPPSGQIKTLISKTNAINAKHRPFDALFVLGDLFAPSPTPNDGSEDSSDDEVAQLLNRSLSCTIPTYFALGTAPFPAQVQRKI</sequence>
<organism evidence="1 2">
    <name type="scientific">Tilletia caries</name>
    <name type="common">wheat bunt fungus</name>
    <dbReference type="NCBI Taxonomy" id="13290"/>
    <lineage>
        <taxon>Eukaryota</taxon>
        <taxon>Fungi</taxon>
        <taxon>Dikarya</taxon>
        <taxon>Basidiomycota</taxon>
        <taxon>Ustilaginomycotina</taxon>
        <taxon>Exobasidiomycetes</taxon>
        <taxon>Tilletiales</taxon>
        <taxon>Tilletiaceae</taxon>
        <taxon>Tilletia</taxon>
    </lineage>
</organism>
<evidence type="ECO:0000313" key="1">
    <source>
        <dbReference type="EMBL" id="KAE8262466.1"/>
    </source>
</evidence>
<protein>
    <submittedName>
        <fullName evidence="1">Uncharacterized protein</fullName>
    </submittedName>
</protein>
<reference evidence="1" key="1">
    <citation type="submission" date="2016-04" db="EMBL/GenBank/DDBJ databases">
        <authorList>
            <person name="Nguyen H.D."/>
            <person name="Kesanakurti P."/>
            <person name="Cullis J."/>
            <person name="Levesque C.A."/>
            <person name="Hambleton S."/>
        </authorList>
    </citation>
    <scope>NUCLEOTIDE SEQUENCE</scope>
    <source>
        <strain evidence="1">DAOMC 238032</strain>
    </source>
</reference>
<name>A0A8T8TN75_9BASI</name>
<proteinExistence type="predicted"/>
<dbReference type="AlphaFoldDB" id="A0A8T8TN75"/>
<reference evidence="1" key="2">
    <citation type="journal article" date="2019" name="IMA Fungus">
        <title>Genome sequencing and comparison of five Tilletia species to identify candidate genes for the detection of regulated species infecting wheat.</title>
        <authorList>
            <person name="Nguyen H.D.T."/>
            <person name="Sultana T."/>
            <person name="Kesanakurti P."/>
            <person name="Hambleton S."/>
        </authorList>
    </citation>
    <scope>NUCLEOTIDE SEQUENCE</scope>
    <source>
        <strain evidence="1">DAOMC 238032</strain>
    </source>
</reference>
<dbReference type="Proteomes" id="UP000077671">
    <property type="component" value="Unassembled WGS sequence"/>
</dbReference>
<comment type="caution">
    <text evidence="1">The sequence shown here is derived from an EMBL/GenBank/DDBJ whole genome shotgun (WGS) entry which is preliminary data.</text>
</comment>
<evidence type="ECO:0000313" key="2">
    <source>
        <dbReference type="Proteomes" id="UP000077671"/>
    </source>
</evidence>
<gene>
    <name evidence="1" type="ORF">A4X03_0g2427</name>
</gene>
<dbReference type="EMBL" id="LWDD02000235">
    <property type="protein sequence ID" value="KAE8262466.1"/>
    <property type="molecule type" value="Genomic_DNA"/>
</dbReference>
<accession>A0A8T8TN75</accession>
<feature type="non-terminal residue" evidence="1">
    <location>
        <position position="1"/>
    </location>
</feature>